<dbReference type="Pfam" id="PF00328">
    <property type="entry name" value="His_Phos_2"/>
    <property type="match status" value="1"/>
</dbReference>
<organism evidence="4 5">
    <name type="scientific">Cylindrotheca closterium</name>
    <dbReference type="NCBI Taxonomy" id="2856"/>
    <lineage>
        <taxon>Eukaryota</taxon>
        <taxon>Sar</taxon>
        <taxon>Stramenopiles</taxon>
        <taxon>Ochrophyta</taxon>
        <taxon>Bacillariophyta</taxon>
        <taxon>Bacillariophyceae</taxon>
        <taxon>Bacillariophycidae</taxon>
        <taxon>Bacillariales</taxon>
        <taxon>Bacillariaceae</taxon>
        <taxon>Cylindrotheca</taxon>
    </lineage>
</organism>
<evidence type="ECO:0000256" key="1">
    <source>
        <dbReference type="ARBA" id="ARBA00005375"/>
    </source>
</evidence>
<accession>A0AAD2CII4</accession>
<evidence type="ECO:0000313" key="5">
    <source>
        <dbReference type="Proteomes" id="UP001295423"/>
    </source>
</evidence>
<proteinExistence type="inferred from homology"/>
<dbReference type="PANTHER" id="PTHR11567:SF110">
    <property type="entry name" value="2-PHOSPHOXYLOSE PHOSPHATASE 1"/>
    <property type="match status" value="1"/>
</dbReference>
<dbReference type="InterPro" id="IPR000560">
    <property type="entry name" value="His_Pase_clade-2"/>
</dbReference>
<evidence type="ECO:0000256" key="2">
    <source>
        <dbReference type="ARBA" id="ARBA00022801"/>
    </source>
</evidence>
<feature type="signal peptide" evidence="3">
    <location>
        <begin position="1"/>
        <end position="22"/>
    </location>
</feature>
<dbReference type="PANTHER" id="PTHR11567">
    <property type="entry name" value="ACID PHOSPHATASE-RELATED"/>
    <property type="match status" value="1"/>
</dbReference>
<dbReference type="InterPro" id="IPR029033">
    <property type="entry name" value="His_PPase_superfam"/>
</dbReference>
<gene>
    <name evidence="4" type="ORF">CYCCA115_LOCUS4750</name>
</gene>
<sequence length="401" mass="45181">MVTTKLIMLGFVIHTSPPIAHAAKEYSYRRICTTICHRHGDRTSITALKDEDYWRSTLPKPETLKEIARGTTLIRSDKSTTHSANPKGCWGKLTQLGLLQMIAVGSQLKEELTDASNPLSPKDIRVVSTDFPRTIQSAQAVILGLWPDGIPEGEGVAIDCRHTHWMIPDPQPRNSEEQKQLEQYLISRPYMIQKEEEMRPIAVRCTNALKEHLGQNAFGIKMGIDVPVGDDENILPWAQLAEITCCLHTRDRLPKGITPQDKIAISSHLAWRWFQSLRHPRLANLAMNKFATEIVNDMQPITHNPRLTIYSCHDSSLVGLVCAFNLEAPASWPEYGSVLRVDLLERKAAVRNGSNSEHNELLVRFSLNGELLRSLWDGEPCDEILLEKLCQYLKTVGATKE</sequence>
<dbReference type="AlphaFoldDB" id="A0AAD2CII4"/>
<name>A0AAD2CII4_9STRA</name>
<dbReference type="Gene3D" id="3.40.50.1240">
    <property type="entry name" value="Phosphoglycerate mutase-like"/>
    <property type="match status" value="1"/>
</dbReference>
<comment type="similarity">
    <text evidence="1">Belongs to the histidine acid phosphatase family.</text>
</comment>
<comment type="caution">
    <text evidence="4">The sequence shown here is derived from an EMBL/GenBank/DDBJ whole genome shotgun (WGS) entry which is preliminary data.</text>
</comment>
<reference evidence="4" key="1">
    <citation type="submission" date="2023-08" db="EMBL/GenBank/DDBJ databases">
        <authorList>
            <person name="Audoor S."/>
            <person name="Bilcke G."/>
        </authorList>
    </citation>
    <scope>NUCLEOTIDE SEQUENCE</scope>
</reference>
<keyword evidence="2" id="KW-0378">Hydrolase</keyword>
<evidence type="ECO:0000313" key="4">
    <source>
        <dbReference type="EMBL" id="CAJ1935424.1"/>
    </source>
</evidence>
<evidence type="ECO:0000256" key="3">
    <source>
        <dbReference type="SAM" id="SignalP"/>
    </source>
</evidence>
<keyword evidence="5" id="KW-1185">Reference proteome</keyword>
<evidence type="ECO:0008006" key="6">
    <source>
        <dbReference type="Google" id="ProtNLM"/>
    </source>
</evidence>
<dbReference type="InterPro" id="IPR050645">
    <property type="entry name" value="Histidine_acid_phosphatase"/>
</dbReference>
<dbReference type="EMBL" id="CAKOGP040000469">
    <property type="protein sequence ID" value="CAJ1935424.1"/>
    <property type="molecule type" value="Genomic_DNA"/>
</dbReference>
<protein>
    <recommendedName>
        <fullName evidence="6">Acid phosphatase</fullName>
    </recommendedName>
</protein>
<dbReference type="SUPFAM" id="SSF53254">
    <property type="entry name" value="Phosphoglycerate mutase-like"/>
    <property type="match status" value="1"/>
</dbReference>
<dbReference type="GO" id="GO:0016791">
    <property type="term" value="F:phosphatase activity"/>
    <property type="evidence" value="ECO:0007669"/>
    <property type="project" value="TreeGrafter"/>
</dbReference>
<feature type="chain" id="PRO_5042258405" description="Acid phosphatase" evidence="3">
    <location>
        <begin position="23"/>
        <end position="401"/>
    </location>
</feature>
<dbReference type="Proteomes" id="UP001295423">
    <property type="component" value="Unassembled WGS sequence"/>
</dbReference>
<keyword evidence="3" id="KW-0732">Signal</keyword>